<accession>A0A1F6BSE7</accession>
<dbReference type="STRING" id="1798474.A2118_02540"/>
<evidence type="ECO:0000256" key="1">
    <source>
        <dbReference type="SAM" id="MobiDB-lite"/>
    </source>
</evidence>
<name>A0A1F6BSE7_9BACT</name>
<protein>
    <recommendedName>
        <fullName evidence="5">Helix-turn-helix domain-containing protein</fullName>
    </recommendedName>
</protein>
<dbReference type="Proteomes" id="UP000179014">
    <property type="component" value="Unassembled WGS sequence"/>
</dbReference>
<keyword evidence="2" id="KW-0472">Membrane</keyword>
<feature type="transmembrane region" description="Helical" evidence="2">
    <location>
        <begin position="219"/>
        <end position="245"/>
    </location>
</feature>
<feature type="compositionally biased region" description="Polar residues" evidence="1">
    <location>
        <begin position="72"/>
        <end position="83"/>
    </location>
</feature>
<dbReference type="EMBL" id="MFKN01000039">
    <property type="protein sequence ID" value="OGG39846.1"/>
    <property type="molecule type" value="Genomic_DNA"/>
</dbReference>
<feature type="region of interest" description="Disordered" evidence="1">
    <location>
        <begin position="98"/>
        <end position="122"/>
    </location>
</feature>
<reference evidence="3 4" key="1">
    <citation type="journal article" date="2016" name="Nat. Commun.">
        <title>Thousands of microbial genomes shed light on interconnected biogeochemical processes in an aquifer system.</title>
        <authorList>
            <person name="Anantharaman K."/>
            <person name="Brown C.T."/>
            <person name="Hug L.A."/>
            <person name="Sharon I."/>
            <person name="Castelle C.J."/>
            <person name="Probst A.J."/>
            <person name="Thomas B.C."/>
            <person name="Singh A."/>
            <person name="Wilkins M.J."/>
            <person name="Karaoz U."/>
            <person name="Brodie E.L."/>
            <person name="Williams K.H."/>
            <person name="Hubbard S.S."/>
            <person name="Banfield J.F."/>
        </authorList>
    </citation>
    <scope>NUCLEOTIDE SEQUENCE [LARGE SCALE GENOMIC DNA]</scope>
</reference>
<evidence type="ECO:0000313" key="3">
    <source>
        <dbReference type="EMBL" id="OGG39846.1"/>
    </source>
</evidence>
<feature type="region of interest" description="Disordered" evidence="1">
    <location>
        <begin position="63"/>
        <end position="86"/>
    </location>
</feature>
<organism evidence="3 4">
    <name type="scientific">Candidatus Kaiserbacteria bacterium GWA2_50_9</name>
    <dbReference type="NCBI Taxonomy" id="1798474"/>
    <lineage>
        <taxon>Bacteria</taxon>
        <taxon>Candidatus Kaiseribacteriota</taxon>
    </lineage>
</organism>
<evidence type="ECO:0008006" key="5">
    <source>
        <dbReference type="Google" id="ProtNLM"/>
    </source>
</evidence>
<evidence type="ECO:0000256" key="2">
    <source>
        <dbReference type="SAM" id="Phobius"/>
    </source>
</evidence>
<sequence>MDELIIGEKKYISSKQAAKATGYAKDYIGQLCREGRVPARLVGRSWYVLESAICDHRFGEPKETMTNEADKGNSTSTAPTSGWESPRYMAADAEVLPSVNRLRSEGTDNKLETGGGGEEGVSQGLQDTWQAWFDKFEPPPITDAAIEESTKQEVQEEVAQYESDVMVPIHPIHNSHYRALPVFEEPVPHRRPAEVMTELAGQQGDGSSKRGGSRRGKRVLGAIKLVGVLCALVMVVAAAVGSGYLDKYLISYDTARIISGISLYQK</sequence>
<proteinExistence type="predicted"/>
<comment type="caution">
    <text evidence="3">The sequence shown here is derived from an EMBL/GenBank/DDBJ whole genome shotgun (WGS) entry which is preliminary data.</text>
</comment>
<feature type="compositionally biased region" description="Basic and acidic residues" evidence="1">
    <location>
        <begin position="102"/>
        <end position="111"/>
    </location>
</feature>
<keyword evidence="2" id="KW-0812">Transmembrane</keyword>
<keyword evidence="2" id="KW-1133">Transmembrane helix</keyword>
<evidence type="ECO:0000313" key="4">
    <source>
        <dbReference type="Proteomes" id="UP000179014"/>
    </source>
</evidence>
<gene>
    <name evidence="3" type="ORF">A2118_02540</name>
</gene>
<dbReference type="AlphaFoldDB" id="A0A1F6BSE7"/>